<sequence>MATAWAAQDGHATRTGVVARVQRQAPESRWRVMRTGCTWDDVGVTRIVAGSAGGRRLKVPPKGTRPTSERVREALFSSLEALVDLDGVKVLDLYAGSGALGFEALSRGAGHATFVESDKRAADVLKGNAKELGFADTVVVNRTAEAYVSGEGEKFDVVFADPPYAVGDDELAKVLRGVVPRLAEDAILIVERASRSGEPAWPEEVESLRAKRYGDTAVYWAQVRSDG</sequence>
<dbReference type="InterPro" id="IPR004398">
    <property type="entry name" value="RNA_MeTrfase_RsmD"/>
</dbReference>
<evidence type="ECO:0000313" key="4">
    <source>
        <dbReference type="Proteomes" id="UP000597656"/>
    </source>
</evidence>
<evidence type="ECO:0000256" key="2">
    <source>
        <dbReference type="ARBA" id="ARBA00022679"/>
    </source>
</evidence>
<dbReference type="PANTHER" id="PTHR43542:SF1">
    <property type="entry name" value="METHYLTRANSFERASE"/>
    <property type="match status" value="1"/>
</dbReference>
<dbReference type="CDD" id="cd02440">
    <property type="entry name" value="AdoMet_MTases"/>
    <property type="match status" value="1"/>
</dbReference>
<dbReference type="InterPro" id="IPR029063">
    <property type="entry name" value="SAM-dependent_MTases_sf"/>
</dbReference>
<keyword evidence="1 3" id="KW-0489">Methyltransferase</keyword>
<dbReference type="GO" id="GO:0032259">
    <property type="term" value="P:methylation"/>
    <property type="evidence" value="ECO:0007669"/>
    <property type="project" value="UniProtKB-KW"/>
</dbReference>
<dbReference type="PANTHER" id="PTHR43542">
    <property type="entry name" value="METHYLTRANSFERASE"/>
    <property type="match status" value="1"/>
</dbReference>
<organism evidence="3 4">
    <name type="scientific">Lentzea pudingi</name>
    <dbReference type="NCBI Taxonomy" id="1789439"/>
    <lineage>
        <taxon>Bacteria</taxon>
        <taxon>Bacillati</taxon>
        <taxon>Actinomycetota</taxon>
        <taxon>Actinomycetes</taxon>
        <taxon>Pseudonocardiales</taxon>
        <taxon>Pseudonocardiaceae</taxon>
        <taxon>Lentzea</taxon>
    </lineage>
</organism>
<keyword evidence="2" id="KW-0808">Transferase</keyword>
<proteinExistence type="predicted"/>
<reference evidence="4" key="1">
    <citation type="journal article" date="2019" name="Int. J. Syst. Evol. Microbiol.">
        <title>The Global Catalogue of Microorganisms (GCM) 10K type strain sequencing project: providing services to taxonomists for standard genome sequencing and annotation.</title>
        <authorList>
            <consortium name="The Broad Institute Genomics Platform"/>
            <consortium name="The Broad Institute Genome Sequencing Center for Infectious Disease"/>
            <person name="Wu L."/>
            <person name="Ma J."/>
        </authorList>
    </citation>
    <scope>NUCLEOTIDE SEQUENCE [LARGE SCALE GENOMIC DNA]</scope>
    <source>
        <strain evidence="4">CGMCC 4.7319</strain>
    </source>
</reference>
<accession>A0ABQ2HFD8</accession>
<dbReference type="SUPFAM" id="SSF53335">
    <property type="entry name" value="S-adenosyl-L-methionine-dependent methyltransferases"/>
    <property type="match status" value="1"/>
</dbReference>
<gene>
    <name evidence="3" type="ORF">GCM10011609_14500</name>
</gene>
<name>A0ABQ2HFD8_9PSEU</name>
<dbReference type="GO" id="GO:0008168">
    <property type="term" value="F:methyltransferase activity"/>
    <property type="evidence" value="ECO:0007669"/>
    <property type="project" value="UniProtKB-KW"/>
</dbReference>
<dbReference type="Gene3D" id="3.40.50.150">
    <property type="entry name" value="Vaccinia Virus protein VP39"/>
    <property type="match status" value="1"/>
</dbReference>
<protein>
    <submittedName>
        <fullName evidence="3">Methyltransferase</fullName>
    </submittedName>
</protein>
<evidence type="ECO:0000256" key="1">
    <source>
        <dbReference type="ARBA" id="ARBA00022603"/>
    </source>
</evidence>
<dbReference type="NCBIfam" id="TIGR00095">
    <property type="entry name" value="16S rRNA (guanine(966)-N(2))-methyltransferase RsmD"/>
    <property type="match status" value="1"/>
</dbReference>
<evidence type="ECO:0000313" key="3">
    <source>
        <dbReference type="EMBL" id="GGM79805.1"/>
    </source>
</evidence>
<dbReference type="EMBL" id="BMNC01000002">
    <property type="protein sequence ID" value="GGM79805.1"/>
    <property type="molecule type" value="Genomic_DNA"/>
</dbReference>
<dbReference type="PROSITE" id="PS00092">
    <property type="entry name" value="N6_MTASE"/>
    <property type="match status" value="1"/>
</dbReference>
<dbReference type="Proteomes" id="UP000597656">
    <property type="component" value="Unassembled WGS sequence"/>
</dbReference>
<dbReference type="Pfam" id="PF03602">
    <property type="entry name" value="Cons_hypoth95"/>
    <property type="match status" value="1"/>
</dbReference>
<comment type="caution">
    <text evidence="3">The sequence shown here is derived from an EMBL/GenBank/DDBJ whole genome shotgun (WGS) entry which is preliminary data.</text>
</comment>
<dbReference type="InterPro" id="IPR002052">
    <property type="entry name" value="DNA_methylase_N6_adenine_CS"/>
</dbReference>
<keyword evidence="4" id="KW-1185">Reference proteome</keyword>